<accession>A0AAW1Q1J0</accession>
<organism evidence="1 2">
    <name type="scientific">[Myrmecia] bisecta</name>
    <dbReference type="NCBI Taxonomy" id="41462"/>
    <lineage>
        <taxon>Eukaryota</taxon>
        <taxon>Viridiplantae</taxon>
        <taxon>Chlorophyta</taxon>
        <taxon>core chlorophytes</taxon>
        <taxon>Trebouxiophyceae</taxon>
        <taxon>Trebouxiales</taxon>
        <taxon>Trebouxiaceae</taxon>
        <taxon>Myrmecia</taxon>
    </lineage>
</organism>
<protein>
    <submittedName>
        <fullName evidence="1">Uncharacterized protein</fullName>
    </submittedName>
</protein>
<name>A0AAW1Q1J0_9CHLO</name>
<dbReference type="EMBL" id="JALJOR010000007">
    <property type="protein sequence ID" value="KAK9814576.1"/>
    <property type="molecule type" value="Genomic_DNA"/>
</dbReference>
<dbReference type="Proteomes" id="UP001489004">
    <property type="component" value="Unassembled WGS sequence"/>
</dbReference>
<gene>
    <name evidence="1" type="ORF">WJX72_008139</name>
</gene>
<keyword evidence="2" id="KW-1185">Reference proteome</keyword>
<evidence type="ECO:0000313" key="1">
    <source>
        <dbReference type="EMBL" id="KAK9814576.1"/>
    </source>
</evidence>
<evidence type="ECO:0000313" key="2">
    <source>
        <dbReference type="Proteomes" id="UP001489004"/>
    </source>
</evidence>
<comment type="caution">
    <text evidence="1">The sequence shown here is derived from an EMBL/GenBank/DDBJ whole genome shotgun (WGS) entry which is preliminary data.</text>
</comment>
<reference evidence="1 2" key="1">
    <citation type="journal article" date="2024" name="Nat. Commun.">
        <title>Phylogenomics reveals the evolutionary origins of lichenization in chlorophyte algae.</title>
        <authorList>
            <person name="Puginier C."/>
            <person name="Libourel C."/>
            <person name="Otte J."/>
            <person name="Skaloud P."/>
            <person name="Haon M."/>
            <person name="Grisel S."/>
            <person name="Petersen M."/>
            <person name="Berrin J.G."/>
            <person name="Delaux P.M."/>
            <person name="Dal Grande F."/>
            <person name="Keller J."/>
        </authorList>
    </citation>
    <scope>NUCLEOTIDE SEQUENCE [LARGE SCALE GENOMIC DNA]</scope>
    <source>
        <strain evidence="1 2">SAG 2043</strain>
    </source>
</reference>
<proteinExistence type="predicted"/>
<sequence>MVQPEARTFIKTSVEFRPAAKILRLPASEYTARMRAIVEADALGGSGQRFLKRSLDSVMDQAQAFEQTLEKYGMRTLMRTVFVPADKIEEAYERVTAGLADDALC</sequence>
<dbReference type="AlphaFoldDB" id="A0AAW1Q1J0"/>